<feature type="compositionally biased region" description="Basic and acidic residues" evidence="9">
    <location>
        <begin position="201"/>
        <end position="212"/>
    </location>
</feature>
<feature type="domain" description="AP2/ERF" evidence="10">
    <location>
        <begin position="102"/>
        <end position="160"/>
    </location>
</feature>
<dbReference type="GO" id="GO:0003700">
    <property type="term" value="F:DNA-binding transcription factor activity"/>
    <property type="evidence" value="ECO:0007669"/>
    <property type="project" value="InterPro"/>
</dbReference>
<dbReference type="PRINTS" id="PR00367">
    <property type="entry name" value="ETHRSPELEMNT"/>
</dbReference>
<evidence type="ECO:0000256" key="2">
    <source>
        <dbReference type="ARBA" id="ARBA00022745"/>
    </source>
</evidence>
<feature type="region of interest" description="Disordered" evidence="9">
    <location>
        <begin position="44"/>
        <end position="104"/>
    </location>
</feature>
<dbReference type="PANTHER" id="PTHR31190:SF499">
    <property type="entry name" value="ETHYLENE-RESPONSIVE TRANSCRIPTION FACTOR ERF105"/>
    <property type="match status" value="1"/>
</dbReference>
<keyword evidence="7" id="KW-0539">Nucleus</keyword>
<dbReference type="InterPro" id="IPR044808">
    <property type="entry name" value="ERF_plant"/>
</dbReference>
<evidence type="ECO:0000256" key="5">
    <source>
        <dbReference type="ARBA" id="ARBA00023159"/>
    </source>
</evidence>
<accession>A0AAV2EY56</accession>
<keyword evidence="6" id="KW-0804">Transcription</keyword>
<dbReference type="CDD" id="cd00018">
    <property type="entry name" value="AP2"/>
    <property type="match status" value="1"/>
</dbReference>
<keyword evidence="3" id="KW-0805">Transcription regulation</keyword>
<evidence type="ECO:0000256" key="7">
    <source>
        <dbReference type="ARBA" id="ARBA00023242"/>
    </source>
</evidence>
<organism evidence="11 12">
    <name type="scientific">Linum trigynum</name>
    <dbReference type="NCBI Taxonomy" id="586398"/>
    <lineage>
        <taxon>Eukaryota</taxon>
        <taxon>Viridiplantae</taxon>
        <taxon>Streptophyta</taxon>
        <taxon>Embryophyta</taxon>
        <taxon>Tracheophyta</taxon>
        <taxon>Spermatophyta</taxon>
        <taxon>Magnoliopsida</taxon>
        <taxon>eudicotyledons</taxon>
        <taxon>Gunneridae</taxon>
        <taxon>Pentapetalae</taxon>
        <taxon>rosids</taxon>
        <taxon>fabids</taxon>
        <taxon>Malpighiales</taxon>
        <taxon>Linaceae</taxon>
        <taxon>Linum</taxon>
    </lineage>
</organism>
<evidence type="ECO:0000313" key="11">
    <source>
        <dbReference type="EMBL" id="CAL1390915.1"/>
    </source>
</evidence>
<protein>
    <recommendedName>
        <fullName evidence="10">AP2/ERF domain-containing protein</fullName>
    </recommendedName>
</protein>
<dbReference type="Gene3D" id="3.30.730.10">
    <property type="entry name" value="AP2/ERF domain"/>
    <property type="match status" value="1"/>
</dbReference>
<comment type="subcellular location">
    <subcellularLocation>
        <location evidence="1">Nucleus</location>
    </subcellularLocation>
</comment>
<evidence type="ECO:0000256" key="4">
    <source>
        <dbReference type="ARBA" id="ARBA00023125"/>
    </source>
</evidence>
<gene>
    <name evidence="11" type="ORF">LTRI10_LOCUS31669</name>
</gene>
<dbReference type="AlphaFoldDB" id="A0AAV2EY56"/>
<dbReference type="GO" id="GO:0005634">
    <property type="term" value="C:nucleus"/>
    <property type="evidence" value="ECO:0007669"/>
    <property type="project" value="UniProtKB-SubCell"/>
</dbReference>
<evidence type="ECO:0000256" key="9">
    <source>
        <dbReference type="SAM" id="MobiDB-lite"/>
    </source>
</evidence>
<feature type="compositionally biased region" description="Low complexity" evidence="9">
    <location>
        <begin position="68"/>
        <end position="95"/>
    </location>
</feature>
<reference evidence="11 12" key="1">
    <citation type="submission" date="2024-04" db="EMBL/GenBank/DDBJ databases">
        <authorList>
            <person name="Fracassetti M."/>
        </authorList>
    </citation>
    <scope>NUCLEOTIDE SEQUENCE [LARGE SCALE GENOMIC DNA]</scope>
</reference>
<keyword evidence="5" id="KW-0010">Activator</keyword>
<dbReference type="SUPFAM" id="SSF54171">
    <property type="entry name" value="DNA-binding domain"/>
    <property type="match status" value="1"/>
</dbReference>
<keyword evidence="4" id="KW-0238">DNA-binding</keyword>
<sequence length="262" mass="28188">MAFPHQEEASTLDFIRQHLLTDFPSMDSFISHLQQTPFNTTVKTEAFSHSPSSSGGSGSTLSKRKPPMSKITIPTTTISKPPSQLELGVSNSSSSVDDDEKHYRGVRRRPWGKYAAEIRDPTKKGVRVWLGTFDSAVEAAKAYDSAAFRLRGSRAILNFPLDASRNSDSPAGSIPPDSGELSGSRKRKIGEIEGGGGGGEESLKAVKEEKRSSPAAGQGTGEPVPLTPSSWNEIWDGEVKGIFSVPPLSPLSPYPFSRLMAV</sequence>
<comment type="similarity">
    <text evidence="8">Belongs to the AP2/ERF transcription factor family. ERF subfamily.</text>
</comment>
<dbReference type="GO" id="GO:0009873">
    <property type="term" value="P:ethylene-activated signaling pathway"/>
    <property type="evidence" value="ECO:0007669"/>
    <property type="project" value="UniProtKB-KW"/>
</dbReference>
<dbReference type="GO" id="GO:0000976">
    <property type="term" value="F:transcription cis-regulatory region binding"/>
    <property type="evidence" value="ECO:0007669"/>
    <property type="project" value="UniProtKB-ARBA"/>
</dbReference>
<name>A0AAV2EY56_9ROSI</name>
<dbReference type="FunFam" id="3.30.730.10:FF:000001">
    <property type="entry name" value="Ethylene-responsive transcription factor 2"/>
    <property type="match status" value="1"/>
</dbReference>
<dbReference type="InterPro" id="IPR001471">
    <property type="entry name" value="AP2/ERF_dom"/>
</dbReference>
<dbReference type="Proteomes" id="UP001497516">
    <property type="component" value="Chromosome 5"/>
</dbReference>
<dbReference type="Pfam" id="PF00847">
    <property type="entry name" value="AP2"/>
    <property type="match status" value="1"/>
</dbReference>
<evidence type="ECO:0000256" key="8">
    <source>
        <dbReference type="ARBA" id="ARBA00024343"/>
    </source>
</evidence>
<evidence type="ECO:0000256" key="1">
    <source>
        <dbReference type="ARBA" id="ARBA00004123"/>
    </source>
</evidence>
<keyword evidence="12" id="KW-1185">Reference proteome</keyword>
<dbReference type="GO" id="GO:0006950">
    <property type="term" value="P:response to stress"/>
    <property type="evidence" value="ECO:0007669"/>
    <property type="project" value="UniProtKB-ARBA"/>
</dbReference>
<evidence type="ECO:0000313" key="12">
    <source>
        <dbReference type="Proteomes" id="UP001497516"/>
    </source>
</evidence>
<feature type="region of interest" description="Disordered" evidence="9">
    <location>
        <begin position="162"/>
        <end position="231"/>
    </location>
</feature>
<dbReference type="SMART" id="SM00380">
    <property type="entry name" value="AP2"/>
    <property type="match status" value="1"/>
</dbReference>
<dbReference type="InterPro" id="IPR016177">
    <property type="entry name" value="DNA-bd_dom_sf"/>
</dbReference>
<dbReference type="PANTHER" id="PTHR31190">
    <property type="entry name" value="DNA-BINDING DOMAIN"/>
    <property type="match status" value="1"/>
</dbReference>
<dbReference type="EMBL" id="OZ034818">
    <property type="protein sequence ID" value="CAL1390915.1"/>
    <property type="molecule type" value="Genomic_DNA"/>
</dbReference>
<evidence type="ECO:0000256" key="6">
    <source>
        <dbReference type="ARBA" id="ARBA00023163"/>
    </source>
</evidence>
<proteinExistence type="inferred from homology"/>
<evidence type="ECO:0000259" key="10">
    <source>
        <dbReference type="PROSITE" id="PS51032"/>
    </source>
</evidence>
<keyword evidence="2" id="KW-0936">Ethylene signaling pathway</keyword>
<dbReference type="PROSITE" id="PS51032">
    <property type="entry name" value="AP2_ERF"/>
    <property type="match status" value="1"/>
</dbReference>
<evidence type="ECO:0000256" key="3">
    <source>
        <dbReference type="ARBA" id="ARBA00023015"/>
    </source>
</evidence>
<dbReference type="InterPro" id="IPR036955">
    <property type="entry name" value="AP2/ERF_dom_sf"/>
</dbReference>